<protein>
    <submittedName>
        <fullName evidence="3">Spore maturation protein B</fullName>
    </submittedName>
</protein>
<dbReference type="EMBL" id="FAXC01000221">
    <property type="protein sequence ID" value="CUV09348.1"/>
    <property type="molecule type" value="Genomic_DNA"/>
</dbReference>
<accession>A0A160VFH3</accession>
<evidence type="ECO:0000259" key="2">
    <source>
        <dbReference type="Pfam" id="PF07670"/>
    </source>
</evidence>
<organism evidence="3">
    <name type="scientific">hydrothermal vent metagenome</name>
    <dbReference type="NCBI Taxonomy" id="652676"/>
    <lineage>
        <taxon>unclassified sequences</taxon>
        <taxon>metagenomes</taxon>
        <taxon>ecological metagenomes</taxon>
    </lineage>
</organism>
<dbReference type="InterPro" id="IPR052549">
    <property type="entry name" value="SpmB"/>
</dbReference>
<keyword evidence="1" id="KW-1133">Transmembrane helix</keyword>
<dbReference type="InterPro" id="IPR011642">
    <property type="entry name" value="Gate_dom"/>
</dbReference>
<dbReference type="AlphaFoldDB" id="A0A160VFH3"/>
<sequence>MIDQFVQGINDFARYIIPLLLVGIPFYGLVFKKVKVYELFVEGAKDGFTIAIRIIPYLVAILVAIGMFRASGALDLVLAGFSPLLSLIGFPPENLPLALMRPLSGSGSLGLLTDLVNTHGPDSIYAKIGATMFGSTETTFYVLAVYFGSVGIRRSRHAIVAGLIADTVGILSAVYICRLLVG</sequence>
<dbReference type="PANTHER" id="PTHR35793:SF2">
    <property type="entry name" value="INNER MEMBRANE PROTEIN YJIG"/>
    <property type="match status" value="1"/>
</dbReference>
<gene>
    <name evidence="3" type="ORF">MGWOODY_Mmi534</name>
</gene>
<proteinExistence type="predicted"/>
<reference evidence="3" key="1">
    <citation type="submission" date="2015-10" db="EMBL/GenBank/DDBJ databases">
        <authorList>
            <person name="Gilbert D.G."/>
        </authorList>
    </citation>
    <scope>NUCLEOTIDE SEQUENCE</scope>
</reference>
<feature type="transmembrane region" description="Helical" evidence="1">
    <location>
        <begin position="159"/>
        <end position="181"/>
    </location>
</feature>
<evidence type="ECO:0000256" key="1">
    <source>
        <dbReference type="SAM" id="Phobius"/>
    </source>
</evidence>
<dbReference type="PANTHER" id="PTHR35793">
    <property type="entry name" value="INNER MEMBRANE PROTEIN YJIG"/>
    <property type="match status" value="1"/>
</dbReference>
<feature type="transmembrane region" description="Helical" evidence="1">
    <location>
        <begin position="73"/>
        <end position="90"/>
    </location>
</feature>
<keyword evidence="1" id="KW-0472">Membrane</keyword>
<name>A0A160VFH3_9ZZZZ</name>
<feature type="transmembrane region" description="Helical" evidence="1">
    <location>
        <begin position="124"/>
        <end position="147"/>
    </location>
</feature>
<keyword evidence="1" id="KW-0812">Transmembrane</keyword>
<evidence type="ECO:0000313" key="3">
    <source>
        <dbReference type="EMBL" id="CUV09348.1"/>
    </source>
</evidence>
<dbReference type="Pfam" id="PF07670">
    <property type="entry name" value="Gate"/>
    <property type="match status" value="1"/>
</dbReference>
<feature type="transmembrane region" description="Helical" evidence="1">
    <location>
        <begin position="12"/>
        <end position="30"/>
    </location>
</feature>
<feature type="domain" description="Nucleoside transporter/FeoB GTPase Gate" evidence="2">
    <location>
        <begin position="51"/>
        <end position="152"/>
    </location>
</feature>
<dbReference type="GO" id="GO:0005886">
    <property type="term" value="C:plasma membrane"/>
    <property type="evidence" value="ECO:0007669"/>
    <property type="project" value="TreeGrafter"/>
</dbReference>
<feature type="transmembrane region" description="Helical" evidence="1">
    <location>
        <begin position="50"/>
        <end position="68"/>
    </location>
</feature>